<dbReference type="Proteomes" id="UP000789704">
    <property type="component" value="Unassembled WGS sequence"/>
</dbReference>
<comment type="caution">
    <text evidence="1">The sequence shown here is derived from an EMBL/GenBank/DDBJ whole genome shotgun (WGS) entry which is preliminary data.</text>
</comment>
<keyword evidence="2" id="KW-1185">Reference proteome</keyword>
<protein>
    <submittedName>
        <fullName evidence="1">Uncharacterized protein</fullName>
    </submittedName>
</protein>
<dbReference type="EMBL" id="CAJQZC010000009">
    <property type="protein sequence ID" value="CAG4915604.1"/>
    <property type="molecule type" value="Genomic_DNA"/>
</dbReference>
<name>A0A9N8X4U4_9BURK</name>
<evidence type="ECO:0000313" key="1">
    <source>
        <dbReference type="EMBL" id="CAG4915604.1"/>
    </source>
</evidence>
<proteinExistence type="predicted"/>
<evidence type="ECO:0000313" key="2">
    <source>
        <dbReference type="Proteomes" id="UP000789704"/>
    </source>
</evidence>
<sequence length="41" mass="4498">MTGEMCLKTSVSVTFSQSRDRRVVPAQFGDSCSLFARLAQS</sequence>
<accession>A0A9N8X4U4</accession>
<gene>
    <name evidence="1" type="ORF">LMG31841_04495</name>
</gene>
<reference evidence="1" key="1">
    <citation type="submission" date="2021-04" db="EMBL/GenBank/DDBJ databases">
        <authorList>
            <person name="Vanwijnsberghe S."/>
        </authorList>
    </citation>
    <scope>NUCLEOTIDE SEQUENCE</scope>
    <source>
        <strain evidence="1">LMG 31841</strain>
    </source>
</reference>
<organism evidence="1 2">
    <name type="scientific">Paraburkholderia saeva</name>
    <dbReference type="NCBI Taxonomy" id="2777537"/>
    <lineage>
        <taxon>Bacteria</taxon>
        <taxon>Pseudomonadati</taxon>
        <taxon>Pseudomonadota</taxon>
        <taxon>Betaproteobacteria</taxon>
        <taxon>Burkholderiales</taxon>
        <taxon>Burkholderiaceae</taxon>
        <taxon>Paraburkholderia</taxon>
    </lineage>
</organism>
<dbReference type="AlphaFoldDB" id="A0A9N8X4U4"/>